<dbReference type="AlphaFoldDB" id="A0A243QV98"/>
<reference evidence="2 3" key="1">
    <citation type="submission" date="2017-05" db="EMBL/GenBank/DDBJ databases">
        <title>Biotechnological potential of actinobacteria isolated from South African environments.</title>
        <authorList>
            <person name="Le Roes-Hill M."/>
            <person name="Prins A."/>
            <person name="Durrell K.A."/>
        </authorList>
    </citation>
    <scope>NUCLEOTIDE SEQUENCE [LARGE SCALE GENOMIC DNA]</scope>
    <source>
        <strain evidence="2">M26</strain>
    </source>
</reference>
<evidence type="ECO:0000256" key="1">
    <source>
        <dbReference type="SAM" id="MobiDB-lite"/>
    </source>
</evidence>
<proteinExistence type="predicted"/>
<feature type="region of interest" description="Disordered" evidence="1">
    <location>
        <begin position="38"/>
        <end position="61"/>
    </location>
</feature>
<dbReference type="EMBL" id="NGFP01000309">
    <property type="protein sequence ID" value="OUC85981.1"/>
    <property type="molecule type" value="Genomic_DNA"/>
</dbReference>
<sequence length="102" mass="11175">MERLLTYQFPACQPMSLPRRCWAMWPSPERSVKCQLRQAAPGGPYGTPESGQTAPGGPYAMPESRQAAFARAARTYGVPESVLLAVSYLESRWDANDGLPSV</sequence>
<dbReference type="Proteomes" id="UP000194761">
    <property type="component" value="Unassembled WGS sequence"/>
</dbReference>
<dbReference type="SUPFAM" id="SSF53955">
    <property type="entry name" value="Lysozyme-like"/>
    <property type="match status" value="1"/>
</dbReference>
<comment type="caution">
    <text evidence="2">The sequence shown here is derived from an EMBL/GenBank/DDBJ whole genome shotgun (WGS) entry which is preliminary data.</text>
</comment>
<gene>
    <name evidence="2" type="ORF">CA984_39195</name>
</gene>
<evidence type="ECO:0000313" key="2">
    <source>
        <dbReference type="EMBL" id="OUC85981.1"/>
    </source>
</evidence>
<dbReference type="InterPro" id="IPR023346">
    <property type="entry name" value="Lysozyme-like_dom_sf"/>
</dbReference>
<accession>A0A243QV98</accession>
<protein>
    <recommendedName>
        <fullName evidence="4">Transglycosylase SLT domain-containing protein</fullName>
    </recommendedName>
</protein>
<feature type="non-terminal residue" evidence="2">
    <location>
        <position position="102"/>
    </location>
</feature>
<evidence type="ECO:0008006" key="4">
    <source>
        <dbReference type="Google" id="ProtNLM"/>
    </source>
</evidence>
<evidence type="ECO:0000313" key="3">
    <source>
        <dbReference type="Proteomes" id="UP000194761"/>
    </source>
</evidence>
<organism evidence="2 3">
    <name type="scientific">Streptosporangium minutum</name>
    <dbReference type="NCBI Taxonomy" id="569862"/>
    <lineage>
        <taxon>Bacteria</taxon>
        <taxon>Bacillati</taxon>
        <taxon>Actinomycetota</taxon>
        <taxon>Actinomycetes</taxon>
        <taxon>Streptosporangiales</taxon>
        <taxon>Streptosporangiaceae</taxon>
        <taxon>Streptosporangium</taxon>
    </lineage>
</organism>
<keyword evidence="3" id="KW-1185">Reference proteome</keyword>
<name>A0A243QV98_9ACTN</name>